<name>A0AAF3FKW7_9BILA</name>
<dbReference type="Proteomes" id="UP000887575">
    <property type="component" value="Unassembled WGS sequence"/>
</dbReference>
<organism evidence="1 2">
    <name type="scientific">Mesorhabditis belari</name>
    <dbReference type="NCBI Taxonomy" id="2138241"/>
    <lineage>
        <taxon>Eukaryota</taxon>
        <taxon>Metazoa</taxon>
        <taxon>Ecdysozoa</taxon>
        <taxon>Nematoda</taxon>
        <taxon>Chromadorea</taxon>
        <taxon>Rhabditida</taxon>
        <taxon>Rhabditina</taxon>
        <taxon>Rhabditomorpha</taxon>
        <taxon>Rhabditoidea</taxon>
        <taxon>Rhabditidae</taxon>
        <taxon>Mesorhabditinae</taxon>
        <taxon>Mesorhabditis</taxon>
    </lineage>
</organism>
<accession>A0AAF3FKW7</accession>
<keyword evidence="1" id="KW-1185">Reference proteome</keyword>
<dbReference type="AlphaFoldDB" id="A0AAF3FKW7"/>
<evidence type="ECO:0000313" key="2">
    <source>
        <dbReference type="WBParaSite" id="MBELARI_LOCUS7536"/>
    </source>
</evidence>
<proteinExistence type="predicted"/>
<reference evidence="2" key="1">
    <citation type="submission" date="2024-02" db="UniProtKB">
        <authorList>
            <consortium name="WormBaseParasite"/>
        </authorList>
    </citation>
    <scope>IDENTIFICATION</scope>
</reference>
<evidence type="ECO:0000313" key="1">
    <source>
        <dbReference type="Proteomes" id="UP000887575"/>
    </source>
</evidence>
<protein>
    <submittedName>
        <fullName evidence="2">Uncharacterized protein</fullName>
    </submittedName>
</protein>
<sequence>MFCDSALKGKSTCPVGFECAPNGVQLLRNEPTNGGFRSNGFRTRISQIQQADVNLPSSLRGYGTISYCRPIRLDTELDAQSFEESSWPHVRQVIGDPPEEINQGNFNRLTVQETVLEQLNTKSFGRMNLAGKLAGKGLTSRDLGFGQLQMAFRSQERALGRMGRSSRRKRSFWKKLGRAFKRFVGVALKAVTGFVRFGPLTIRFNG</sequence>
<dbReference type="WBParaSite" id="MBELARI_LOCUS7536">
    <property type="protein sequence ID" value="MBELARI_LOCUS7536"/>
    <property type="gene ID" value="MBELARI_LOCUS7536"/>
</dbReference>